<dbReference type="InterPro" id="IPR026891">
    <property type="entry name" value="Fn3-like"/>
</dbReference>
<dbReference type="GO" id="GO:0009251">
    <property type="term" value="P:glucan catabolic process"/>
    <property type="evidence" value="ECO:0007669"/>
    <property type="project" value="TreeGrafter"/>
</dbReference>
<dbReference type="Pfam" id="PF01915">
    <property type="entry name" value="Glyco_hydro_3_C"/>
    <property type="match status" value="1"/>
</dbReference>
<name>A0A7C5V5K8_9FIRM</name>
<comment type="caution">
    <text evidence="4">The sequence shown here is derived from an EMBL/GenBank/DDBJ whole genome shotgun (WGS) entry which is preliminary data.</text>
</comment>
<evidence type="ECO:0000313" key="4">
    <source>
        <dbReference type="EMBL" id="HHS01782.1"/>
    </source>
</evidence>
<reference evidence="4" key="1">
    <citation type="journal article" date="2020" name="mSystems">
        <title>Genome- and Community-Level Interaction Insights into Carbon Utilization and Element Cycling Functions of Hydrothermarchaeota in Hydrothermal Sediment.</title>
        <authorList>
            <person name="Zhou Z."/>
            <person name="Liu Y."/>
            <person name="Xu W."/>
            <person name="Pan J."/>
            <person name="Luo Z.H."/>
            <person name="Li M."/>
        </authorList>
    </citation>
    <scope>NUCLEOTIDE SEQUENCE [LARGE SCALE GENOMIC DNA]</scope>
    <source>
        <strain evidence="4">SpSt-102</strain>
    </source>
</reference>
<accession>A0A7C5V5K8</accession>
<dbReference type="Pfam" id="PF00933">
    <property type="entry name" value="Glyco_hydro_3"/>
    <property type="match status" value="1"/>
</dbReference>
<dbReference type="InterPro" id="IPR036962">
    <property type="entry name" value="Glyco_hydro_3_N_sf"/>
</dbReference>
<evidence type="ECO:0000256" key="1">
    <source>
        <dbReference type="ARBA" id="ARBA00005336"/>
    </source>
</evidence>
<dbReference type="InterPro" id="IPR002772">
    <property type="entry name" value="Glyco_hydro_3_C"/>
</dbReference>
<dbReference type="PRINTS" id="PR00133">
    <property type="entry name" value="GLHYDRLASE3"/>
</dbReference>
<dbReference type="SUPFAM" id="SSF51445">
    <property type="entry name" value="(Trans)glycosidases"/>
    <property type="match status" value="1"/>
</dbReference>
<dbReference type="PANTHER" id="PTHR30620:SF123">
    <property type="entry name" value="BETA-XYLOSIDASE"/>
    <property type="match status" value="1"/>
</dbReference>
<dbReference type="InterPro" id="IPR013783">
    <property type="entry name" value="Ig-like_fold"/>
</dbReference>
<dbReference type="InterPro" id="IPR017853">
    <property type="entry name" value="GH"/>
</dbReference>
<dbReference type="AlphaFoldDB" id="A0A7C5V5K8"/>
<sequence length="771" mass="86748">MSIEKKVNELLQKMTVEEKVYQLTSVLVKDILENNQFSEEKAKKVIPHGIGQITRVAGASNFTPQQALEAANQIQKFLIENTRLKIPAIIHEESCSGFMASKATVFPQSIGVACTFDNELVKEMAKVIRLQMKAVGAHQALAPLIDVARDARWGRVEETFGEDPYLVANMAVSYVEGIQGKDFEEKIIATGKHFVGYAMSEGGMNWAPVHIPERELREVYLYPFEVAVKVAGLKSIMPAYHEIDGIPCHANKKLLTEIARQEWGFDGIFVSDYSGVKNILDYHKSVKTYEEAAYISLWAGLDIELPRIECFTEKFIEALKEGKFDMAVVDAAVKRVLEMKFRLGLFDNPFVKTENIIELFDNKEQRDLARKVAQESMVLLKNDGILPLKEKDLKKVAVIGPNANSVRNLLGDYSYPAHISTTEMFFMKEEVDLGDEDAFVKKVINIKSVYEVIKERIGKHTEVVYAKGCDVNSQDKSGFEEAKKAAQDADVVIVVVGDKAGLKLDCTSGESRDRASLKLPGVQEELIEEISKVNQNIVVILVNGRPVALENIWQKSKAILEAWFPGEEGAEAIADVIFGKYNPGGKLAISFPRDVGQVPVYYGHKPSGGKSCWHGDYVEMSSKPFLPFGYGISYTTFEYKNFAIEKEKLSMDDSIKIMVEVENTGEYEGDEIVQLYTRKEEFLVTRPVKELKAYKRVHLKQGEKKKVVFEIFPDQFAYYDYDMKRVISPGTVEVMVGASSEDIKFTGTFEIVGEKKDAKEIKNYLSRAWCE</sequence>
<dbReference type="InterPro" id="IPR036881">
    <property type="entry name" value="Glyco_hydro_3_C_sf"/>
</dbReference>
<dbReference type="Gene3D" id="3.40.50.1700">
    <property type="entry name" value="Glycoside hydrolase family 3 C-terminal domain"/>
    <property type="match status" value="1"/>
</dbReference>
<dbReference type="GO" id="GO:0008422">
    <property type="term" value="F:beta-glucosidase activity"/>
    <property type="evidence" value="ECO:0007669"/>
    <property type="project" value="UniProtKB-ARBA"/>
</dbReference>
<dbReference type="PANTHER" id="PTHR30620">
    <property type="entry name" value="PERIPLASMIC BETA-GLUCOSIDASE-RELATED"/>
    <property type="match status" value="1"/>
</dbReference>
<evidence type="ECO:0000259" key="3">
    <source>
        <dbReference type="SMART" id="SM01217"/>
    </source>
</evidence>
<dbReference type="Gene3D" id="2.60.40.10">
    <property type="entry name" value="Immunoglobulins"/>
    <property type="match status" value="1"/>
</dbReference>
<keyword evidence="2" id="KW-0378">Hydrolase</keyword>
<proteinExistence type="inferred from homology"/>
<evidence type="ECO:0000256" key="2">
    <source>
        <dbReference type="ARBA" id="ARBA00022801"/>
    </source>
</evidence>
<dbReference type="SMART" id="SM01217">
    <property type="entry name" value="Fn3_like"/>
    <property type="match status" value="1"/>
</dbReference>
<protein>
    <submittedName>
        <fullName evidence="4">Beta-glucosidase</fullName>
    </submittedName>
</protein>
<dbReference type="Pfam" id="PF14310">
    <property type="entry name" value="Fn3-like"/>
    <property type="match status" value="1"/>
</dbReference>
<dbReference type="InterPro" id="IPR051915">
    <property type="entry name" value="Cellulose_Degrad_GH3"/>
</dbReference>
<comment type="similarity">
    <text evidence="1">Belongs to the glycosyl hydrolase 3 family.</text>
</comment>
<dbReference type="FunFam" id="3.40.50.1700:FF:000009">
    <property type="entry name" value="Periplasmic beta-glucosidase"/>
    <property type="match status" value="1"/>
</dbReference>
<organism evidence="4">
    <name type="scientific">Caldicellulosiruptor owensensis</name>
    <dbReference type="NCBI Taxonomy" id="55205"/>
    <lineage>
        <taxon>Bacteria</taxon>
        <taxon>Bacillati</taxon>
        <taxon>Bacillota</taxon>
        <taxon>Bacillota incertae sedis</taxon>
        <taxon>Caldicellulosiruptorales</taxon>
        <taxon>Caldicellulosiruptoraceae</taxon>
        <taxon>Caldicellulosiruptor</taxon>
    </lineage>
</organism>
<dbReference type="Gene3D" id="3.20.20.300">
    <property type="entry name" value="Glycoside hydrolase, family 3, N-terminal domain"/>
    <property type="match status" value="1"/>
</dbReference>
<gene>
    <name evidence="4" type="ORF">ENL71_04535</name>
</gene>
<feature type="domain" description="Fibronectin type III-like" evidence="3">
    <location>
        <begin position="671"/>
        <end position="740"/>
    </location>
</feature>
<dbReference type="EMBL" id="DRUZ01000057">
    <property type="protein sequence ID" value="HHS01782.1"/>
    <property type="molecule type" value="Genomic_DNA"/>
</dbReference>
<dbReference type="InterPro" id="IPR001764">
    <property type="entry name" value="Glyco_hydro_3_N"/>
</dbReference>
<dbReference type="SUPFAM" id="SSF52279">
    <property type="entry name" value="Beta-D-glucan exohydrolase, C-terminal domain"/>
    <property type="match status" value="1"/>
</dbReference>
<dbReference type="FunFam" id="2.60.40.10:FF:000495">
    <property type="entry name" value="Periplasmic beta-glucosidase"/>
    <property type="match status" value="1"/>
</dbReference>